<feature type="region of interest" description="Disordered" evidence="1">
    <location>
        <begin position="86"/>
        <end position="110"/>
    </location>
</feature>
<organism evidence="2 3">
    <name type="scientific">Paramecium octaurelia</name>
    <dbReference type="NCBI Taxonomy" id="43137"/>
    <lineage>
        <taxon>Eukaryota</taxon>
        <taxon>Sar</taxon>
        <taxon>Alveolata</taxon>
        <taxon>Ciliophora</taxon>
        <taxon>Intramacronucleata</taxon>
        <taxon>Oligohymenophorea</taxon>
        <taxon>Peniculida</taxon>
        <taxon>Parameciidae</taxon>
        <taxon>Paramecium</taxon>
    </lineage>
</organism>
<evidence type="ECO:0000313" key="3">
    <source>
        <dbReference type="Proteomes" id="UP000683925"/>
    </source>
</evidence>
<name>A0A8S1VC36_PAROT</name>
<evidence type="ECO:0000256" key="1">
    <source>
        <dbReference type="SAM" id="MobiDB-lite"/>
    </source>
</evidence>
<keyword evidence="3" id="KW-1185">Reference proteome</keyword>
<feature type="compositionally biased region" description="Polar residues" evidence="1">
    <location>
        <begin position="90"/>
        <end position="99"/>
    </location>
</feature>
<dbReference type="EMBL" id="CAJJDP010000062">
    <property type="protein sequence ID" value="CAD8174083.1"/>
    <property type="molecule type" value="Genomic_DNA"/>
</dbReference>
<proteinExistence type="predicted"/>
<dbReference type="Proteomes" id="UP000683925">
    <property type="component" value="Unassembled WGS sequence"/>
</dbReference>
<comment type="caution">
    <text evidence="2">The sequence shown here is derived from an EMBL/GenBank/DDBJ whole genome shotgun (WGS) entry which is preliminary data.</text>
</comment>
<protein>
    <submittedName>
        <fullName evidence="2">Uncharacterized protein</fullName>
    </submittedName>
</protein>
<reference evidence="2" key="1">
    <citation type="submission" date="2021-01" db="EMBL/GenBank/DDBJ databases">
        <authorList>
            <consortium name="Genoscope - CEA"/>
            <person name="William W."/>
        </authorList>
    </citation>
    <scope>NUCLEOTIDE SEQUENCE</scope>
</reference>
<gene>
    <name evidence="2" type="ORF">POCTA_138.1.T0630099</name>
</gene>
<dbReference type="AlphaFoldDB" id="A0A8S1VC36"/>
<accession>A0A8S1VC36</accession>
<evidence type="ECO:0000313" key="2">
    <source>
        <dbReference type="EMBL" id="CAD8174083.1"/>
    </source>
</evidence>
<sequence length="118" mass="13743">MNNSQKSKTVRSGSARVKSAIERAGLIQQREQLREMLISKFSKDFALGNKNKEVLIQQIVNGYFANEQASRIKMLGYRKFFKITEDKRSQTQTQQNPSLDIQIDNRSEQKQQMFDLKL</sequence>